<dbReference type="PROSITE" id="PS50056">
    <property type="entry name" value="TYR_PHOSPHATASE_2"/>
    <property type="match status" value="1"/>
</dbReference>
<keyword evidence="4" id="KW-0904">Protein phosphatase</keyword>
<dbReference type="GO" id="GO:0008330">
    <property type="term" value="F:protein tyrosine/threonine phosphatase activity"/>
    <property type="evidence" value="ECO:0007669"/>
    <property type="project" value="TreeGrafter"/>
</dbReference>
<dbReference type="InterPro" id="IPR029021">
    <property type="entry name" value="Prot-tyrosine_phosphatase-like"/>
</dbReference>
<feature type="domain" description="Tyrosine specific protein phosphatases" evidence="7">
    <location>
        <begin position="230"/>
        <end position="286"/>
    </location>
</feature>
<evidence type="ECO:0000259" key="7">
    <source>
        <dbReference type="PROSITE" id="PS50056"/>
    </source>
</evidence>
<feature type="domain" description="Tyrosine-protein phosphatase" evidence="6">
    <location>
        <begin position="78"/>
        <end position="309"/>
    </location>
</feature>
<dbReference type="AlphaFoldDB" id="A0AAD5SP35"/>
<dbReference type="Pfam" id="PF00782">
    <property type="entry name" value="DSPc"/>
    <property type="match status" value="1"/>
</dbReference>
<dbReference type="SUPFAM" id="SSF52799">
    <property type="entry name" value="(Phosphotyrosine protein) phosphatases II"/>
    <property type="match status" value="1"/>
</dbReference>
<feature type="compositionally biased region" description="Polar residues" evidence="5">
    <location>
        <begin position="65"/>
        <end position="74"/>
    </location>
</feature>
<dbReference type="PANTHER" id="PTHR10159:SF519">
    <property type="entry name" value="DUAL SPECIFICITY PROTEIN PHOSPHATASE MPK3"/>
    <property type="match status" value="1"/>
</dbReference>
<dbReference type="EC" id="3.1.3.48" evidence="2"/>
<evidence type="ECO:0000259" key="6">
    <source>
        <dbReference type="PROSITE" id="PS50054"/>
    </source>
</evidence>
<dbReference type="PROSITE" id="PS50054">
    <property type="entry name" value="TYR_PHOSPHATASE_DUAL"/>
    <property type="match status" value="1"/>
</dbReference>
<dbReference type="GO" id="GO:0033550">
    <property type="term" value="F:MAP kinase tyrosine phosphatase activity"/>
    <property type="evidence" value="ECO:0007669"/>
    <property type="project" value="TreeGrafter"/>
</dbReference>
<evidence type="ECO:0000313" key="9">
    <source>
        <dbReference type="Proteomes" id="UP001211907"/>
    </source>
</evidence>
<dbReference type="InterPro" id="IPR020422">
    <property type="entry name" value="TYR_PHOSPHATASE_DUAL_dom"/>
</dbReference>
<evidence type="ECO:0000313" key="8">
    <source>
        <dbReference type="EMBL" id="KAJ3085841.1"/>
    </source>
</evidence>
<comment type="caution">
    <text evidence="8">The sequence shown here is derived from an EMBL/GenBank/DDBJ whole genome shotgun (WGS) entry which is preliminary data.</text>
</comment>
<dbReference type="InterPro" id="IPR000387">
    <property type="entry name" value="Tyr_Pase_dom"/>
</dbReference>
<evidence type="ECO:0000256" key="4">
    <source>
        <dbReference type="ARBA" id="ARBA00022912"/>
    </source>
</evidence>
<sequence>MRKTGGLHLSIPAVPQSHQKDSSTTEWTLSPHHHLPPLPSRVPRATNTQPQHVIQDTPADHSFNWGDNPSTDPYTATGPVQVLSEGLYISGRTAAESLDTLRALAVGLVINVADEVENVLFDVGGGGRIIEGVALSGGDDEPFGGDVGNRVAELPTNQNHAFEDNRKRRRIVRAHDNVVGHYCPRITPYPRPSSLPSSAAQQQRQQKQLTMLPGYIKFSWDHAASAIDSENLTRALRLIDVFLDAGKNVLVSCNQGVSRSASLVIASVMRRRAMRMADAYRFVKMKSMVIGPNLNLLGRLVQLEEKYVEFE</sequence>
<protein>
    <recommendedName>
        <fullName evidence="2">protein-tyrosine-phosphatase</fullName>
        <ecNumber evidence="2">3.1.3.48</ecNumber>
    </recommendedName>
</protein>
<keyword evidence="3" id="KW-0378">Hydrolase</keyword>
<dbReference type="Proteomes" id="UP001211907">
    <property type="component" value="Unassembled WGS sequence"/>
</dbReference>
<organism evidence="8 9">
    <name type="scientific">Physocladia obscura</name>
    <dbReference type="NCBI Taxonomy" id="109957"/>
    <lineage>
        <taxon>Eukaryota</taxon>
        <taxon>Fungi</taxon>
        <taxon>Fungi incertae sedis</taxon>
        <taxon>Chytridiomycota</taxon>
        <taxon>Chytridiomycota incertae sedis</taxon>
        <taxon>Chytridiomycetes</taxon>
        <taxon>Chytridiales</taxon>
        <taxon>Chytriomycetaceae</taxon>
        <taxon>Physocladia</taxon>
    </lineage>
</organism>
<evidence type="ECO:0000256" key="5">
    <source>
        <dbReference type="SAM" id="MobiDB-lite"/>
    </source>
</evidence>
<dbReference type="EMBL" id="JADGJH010004436">
    <property type="protein sequence ID" value="KAJ3085841.1"/>
    <property type="molecule type" value="Genomic_DNA"/>
</dbReference>
<dbReference type="PANTHER" id="PTHR10159">
    <property type="entry name" value="DUAL SPECIFICITY PROTEIN PHOSPHATASE"/>
    <property type="match status" value="1"/>
</dbReference>
<dbReference type="Gene3D" id="3.90.190.10">
    <property type="entry name" value="Protein tyrosine phosphatase superfamily"/>
    <property type="match status" value="1"/>
</dbReference>
<dbReference type="GO" id="GO:0043409">
    <property type="term" value="P:negative regulation of MAPK cascade"/>
    <property type="evidence" value="ECO:0007669"/>
    <property type="project" value="TreeGrafter"/>
</dbReference>
<gene>
    <name evidence="8" type="primary">DUSP10_2</name>
    <name evidence="8" type="ORF">HK100_008909</name>
</gene>
<comment type="similarity">
    <text evidence="1">Belongs to the protein-tyrosine phosphatase family. Non-receptor class dual specificity subfamily.</text>
</comment>
<keyword evidence="9" id="KW-1185">Reference proteome</keyword>
<evidence type="ECO:0000256" key="1">
    <source>
        <dbReference type="ARBA" id="ARBA00008601"/>
    </source>
</evidence>
<dbReference type="SMART" id="SM00195">
    <property type="entry name" value="DSPc"/>
    <property type="match status" value="1"/>
</dbReference>
<name>A0AAD5SP35_9FUNG</name>
<dbReference type="GO" id="GO:0005737">
    <property type="term" value="C:cytoplasm"/>
    <property type="evidence" value="ECO:0007669"/>
    <property type="project" value="TreeGrafter"/>
</dbReference>
<feature type="region of interest" description="Disordered" evidence="5">
    <location>
        <begin position="1"/>
        <end position="78"/>
    </location>
</feature>
<reference evidence="8" key="1">
    <citation type="submission" date="2020-05" db="EMBL/GenBank/DDBJ databases">
        <title>Phylogenomic resolution of chytrid fungi.</title>
        <authorList>
            <person name="Stajich J.E."/>
            <person name="Amses K."/>
            <person name="Simmons R."/>
            <person name="Seto K."/>
            <person name="Myers J."/>
            <person name="Bonds A."/>
            <person name="Quandt C.A."/>
            <person name="Barry K."/>
            <person name="Liu P."/>
            <person name="Grigoriev I."/>
            <person name="Longcore J.E."/>
            <person name="James T.Y."/>
        </authorList>
    </citation>
    <scope>NUCLEOTIDE SEQUENCE</scope>
    <source>
        <strain evidence="8">JEL0513</strain>
    </source>
</reference>
<dbReference type="InterPro" id="IPR000340">
    <property type="entry name" value="Dual-sp_phosphatase_cat-dom"/>
</dbReference>
<evidence type="ECO:0000256" key="3">
    <source>
        <dbReference type="ARBA" id="ARBA00022801"/>
    </source>
</evidence>
<accession>A0AAD5SP35</accession>
<proteinExistence type="inferred from homology"/>
<dbReference type="GO" id="GO:0017017">
    <property type="term" value="F:MAP kinase tyrosine/serine/threonine phosphatase activity"/>
    <property type="evidence" value="ECO:0007669"/>
    <property type="project" value="TreeGrafter"/>
</dbReference>
<evidence type="ECO:0000256" key="2">
    <source>
        <dbReference type="ARBA" id="ARBA00013064"/>
    </source>
</evidence>
<feature type="compositionally biased region" description="Polar residues" evidence="5">
    <location>
        <begin position="45"/>
        <end position="54"/>
    </location>
</feature>